<protein>
    <recommendedName>
        <fullName evidence="3">DUF2292 domain-containing protein</fullName>
    </recommendedName>
</protein>
<dbReference type="AlphaFoldDB" id="A0A345VLQ9"/>
<reference evidence="1 2" key="1">
    <citation type="submission" date="2017-07" db="EMBL/GenBank/DDBJ databases">
        <title>Streptococcus pluranimalium as cause of bovine abortion.</title>
        <authorList>
            <person name="Rodriguez Campos S."/>
            <person name="Gobeli Brawand S."/>
            <person name="Brodard I."/>
            <person name="Rychener L."/>
            <person name="Perreten V."/>
        </authorList>
    </citation>
    <scope>NUCLEOTIDE SEQUENCE [LARGE SCALE GENOMIC DNA]</scope>
    <source>
        <strain evidence="1 2">14A0014</strain>
    </source>
</reference>
<dbReference type="Pfam" id="PF10055">
    <property type="entry name" value="DUF2292"/>
    <property type="match status" value="1"/>
</dbReference>
<evidence type="ECO:0000313" key="2">
    <source>
        <dbReference type="Proteomes" id="UP000255411"/>
    </source>
</evidence>
<dbReference type="Proteomes" id="UP000255411">
    <property type="component" value="Chromosome"/>
</dbReference>
<gene>
    <name evidence="1" type="ORF">Sp14A_17540</name>
</gene>
<organism evidence="1 2">
    <name type="scientific">Streptococcus pluranimalium</name>
    <dbReference type="NCBI Taxonomy" id="82348"/>
    <lineage>
        <taxon>Bacteria</taxon>
        <taxon>Bacillati</taxon>
        <taxon>Bacillota</taxon>
        <taxon>Bacilli</taxon>
        <taxon>Lactobacillales</taxon>
        <taxon>Streptococcaceae</taxon>
        <taxon>Streptococcus</taxon>
    </lineage>
</organism>
<name>A0A345VLQ9_9STRE</name>
<sequence>MTIEEGLNEVMQLKEGLIYFSQNGKIEVRELPKFGEVTLKIQDGKIIHVRKIEDERVNHAD</sequence>
<evidence type="ECO:0000313" key="1">
    <source>
        <dbReference type="EMBL" id="AXJ13661.1"/>
    </source>
</evidence>
<accession>A0A345VLQ9</accession>
<proteinExistence type="predicted"/>
<dbReference type="EMBL" id="CP022601">
    <property type="protein sequence ID" value="AXJ13661.1"/>
    <property type="molecule type" value="Genomic_DNA"/>
</dbReference>
<dbReference type="InterPro" id="IPR018743">
    <property type="entry name" value="DUF2292"/>
</dbReference>
<evidence type="ECO:0008006" key="3">
    <source>
        <dbReference type="Google" id="ProtNLM"/>
    </source>
</evidence>